<feature type="compositionally biased region" description="Polar residues" evidence="1">
    <location>
        <begin position="222"/>
        <end position="233"/>
    </location>
</feature>
<feature type="region of interest" description="Disordered" evidence="1">
    <location>
        <begin position="1"/>
        <end position="52"/>
    </location>
</feature>
<feature type="compositionally biased region" description="Acidic residues" evidence="1">
    <location>
        <begin position="162"/>
        <end position="171"/>
    </location>
</feature>
<evidence type="ECO:0000313" key="2">
    <source>
        <dbReference type="EMBL" id="TMW81068.1"/>
    </source>
</evidence>
<evidence type="ECO:0000256" key="1">
    <source>
        <dbReference type="SAM" id="MobiDB-lite"/>
    </source>
</evidence>
<feature type="compositionally biased region" description="Basic and acidic residues" evidence="1">
    <location>
        <begin position="112"/>
        <end position="134"/>
    </location>
</feature>
<feature type="compositionally biased region" description="Polar residues" evidence="1">
    <location>
        <begin position="8"/>
        <end position="23"/>
    </location>
</feature>
<comment type="caution">
    <text evidence="2">The sequence shown here is derived from an EMBL/GenBank/DDBJ whole genome shotgun (WGS) entry which is preliminary data.</text>
</comment>
<feature type="compositionally biased region" description="Basic and acidic residues" evidence="1">
    <location>
        <begin position="24"/>
        <end position="46"/>
    </location>
</feature>
<organism evidence="2">
    <name type="scientific">Solanum chilense</name>
    <name type="common">Tomato</name>
    <name type="synonym">Lycopersicon chilense</name>
    <dbReference type="NCBI Taxonomy" id="4083"/>
    <lineage>
        <taxon>Eukaryota</taxon>
        <taxon>Viridiplantae</taxon>
        <taxon>Streptophyta</taxon>
        <taxon>Embryophyta</taxon>
        <taxon>Tracheophyta</taxon>
        <taxon>Spermatophyta</taxon>
        <taxon>Magnoliopsida</taxon>
        <taxon>eudicotyledons</taxon>
        <taxon>Gunneridae</taxon>
        <taxon>Pentapetalae</taxon>
        <taxon>asterids</taxon>
        <taxon>lamiids</taxon>
        <taxon>Solanales</taxon>
        <taxon>Solanaceae</taxon>
        <taxon>Solanoideae</taxon>
        <taxon>Solaneae</taxon>
        <taxon>Solanum</taxon>
        <taxon>Solanum subgen. Lycopersicon</taxon>
    </lineage>
</organism>
<reference evidence="2" key="1">
    <citation type="submission" date="2019-05" db="EMBL/GenBank/DDBJ databases">
        <title>The de novo reference genome and transcriptome assemblies of the wild tomato species Solanum chilense.</title>
        <authorList>
            <person name="Stam R."/>
            <person name="Nosenko T."/>
            <person name="Hoerger A.C."/>
            <person name="Stephan W."/>
            <person name="Seidel M.A."/>
            <person name="Kuhn J.M.M."/>
            <person name="Haberer G."/>
            <person name="Tellier A."/>
        </authorList>
    </citation>
    <scope>NUCLEOTIDE SEQUENCE</scope>
    <source>
        <tissue evidence="2">Mature leaves</tissue>
    </source>
</reference>
<feature type="compositionally biased region" description="Polar residues" evidence="1">
    <location>
        <begin position="186"/>
        <end position="201"/>
    </location>
</feature>
<feature type="region of interest" description="Disordered" evidence="1">
    <location>
        <begin position="108"/>
        <end position="241"/>
    </location>
</feature>
<proteinExistence type="predicted"/>
<dbReference type="AlphaFoldDB" id="A0A6N2AHC5"/>
<name>A0A6N2AHC5_SOLCI</name>
<protein>
    <submittedName>
        <fullName evidence="2">Uncharacterized protein</fullName>
    </submittedName>
</protein>
<dbReference type="EMBL" id="RXGB01031194">
    <property type="protein sequence ID" value="TMW81068.1"/>
    <property type="molecule type" value="Genomic_DNA"/>
</dbReference>
<gene>
    <name evidence="2" type="ORF">EJD97_012225</name>
</gene>
<sequence length="241" mass="26160">MEQGVQHVDTQNKPVSGQVYNKGSTDKRDNRNTQQRKDNQETRIEQTDYQQGNISISGIDSMLPLPTPLNIVNAAGISVVDNSAGVAVGGLDGSGQEKDSCNQARIAKGKGKIGEHGSLNDKVPPDRTNSDKINKSNTPTVFNPGNDPSIHQSNIDEYKEPDSEDEYEDDTQPLGEGRDTGDGIGTSYQFQKGPLLQTSNVEDIRDVAGKQGLSPRGRKLQKQNPNTSISKPNTRARSRGF</sequence>
<accession>A0A6N2AHC5</accession>